<evidence type="ECO:0000313" key="3">
    <source>
        <dbReference type="EMBL" id="ORB10669.1"/>
    </source>
</evidence>
<sequence>MPVAMAGGGVLHPDAFVRAADRRNPHPQTDQVDLDAGHIDITGSKGHRSRRLPLTDPVSAVLDTCDQTSRTQFASRRTFFISATGNEVTTATVGKIFGRIWDAAGLARPLAGRQPRPYDFRHHFAANIRRWMIAGDDVTAMLPYLSRYMGHATFESTYYYVHTSPDFMADYADITAARQCVLPQVGF</sequence>
<dbReference type="AlphaFoldDB" id="A0A1E3SAH2"/>
<keyword evidence="4" id="KW-1185">Reference proteome</keyword>
<accession>A0A1E3SAH2</accession>
<comment type="caution">
    <text evidence="3">The sequence shown here is derived from an EMBL/GenBank/DDBJ whole genome shotgun (WGS) entry which is preliminary data.</text>
</comment>
<proteinExistence type="predicted"/>
<dbReference type="InterPro" id="IPR011010">
    <property type="entry name" value="DNA_brk_join_enz"/>
</dbReference>
<dbReference type="GO" id="GO:0003677">
    <property type="term" value="F:DNA binding"/>
    <property type="evidence" value="ECO:0007669"/>
    <property type="project" value="InterPro"/>
</dbReference>
<dbReference type="STRING" id="28445.BHQ20_18375"/>
<evidence type="ECO:0000259" key="2">
    <source>
        <dbReference type="PROSITE" id="PS51898"/>
    </source>
</evidence>
<name>A0A1E3SAH2_MYCIE</name>
<reference evidence="3 4" key="1">
    <citation type="submission" date="2017-02" db="EMBL/GenBank/DDBJ databases">
        <title>The new phylogeny of genus Mycobacterium.</title>
        <authorList>
            <person name="Tortoli E."/>
            <person name="Trovato A."/>
            <person name="Cirillo D.M."/>
        </authorList>
    </citation>
    <scope>NUCLEOTIDE SEQUENCE [LARGE SCALE GENOMIC DNA]</scope>
    <source>
        <strain evidence="3 4">DSM 44049</strain>
    </source>
</reference>
<organism evidence="3 4">
    <name type="scientific">Mycobacterium intermedium</name>
    <dbReference type="NCBI Taxonomy" id="28445"/>
    <lineage>
        <taxon>Bacteria</taxon>
        <taxon>Bacillati</taxon>
        <taxon>Actinomycetota</taxon>
        <taxon>Actinomycetes</taxon>
        <taxon>Mycobacteriales</taxon>
        <taxon>Mycobacteriaceae</taxon>
        <taxon>Mycobacterium</taxon>
        <taxon>Mycobacterium simiae complex</taxon>
    </lineage>
</organism>
<evidence type="ECO:0000313" key="4">
    <source>
        <dbReference type="Proteomes" id="UP000192739"/>
    </source>
</evidence>
<dbReference type="Pfam" id="PF00589">
    <property type="entry name" value="Phage_integrase"/>
    <property type="match status" value="1"/>
</dbReference>
<dbReference type="InterPro" id="IPR002104">
    <property type="entry name" value="Integrase_catalytic"/>
</dbReference>
<gene>
    <name evidence="3" type="ORF">BST27_00670</name>
</gene>
<protein>
    <recommendedName>
        <fullName evidence="2">Tyr recombinase domain-containing protein</fullName>
    </recommendedName>
</protein>
<dbReference type="Gene3D" id="1.10.443.10">
    <property type="entry name" value="Intergrase catalytic core"/>
    <property type="match status" value="1"/>
</dbReference>
<dbReference type="Proteomes" id="UP000192739">
    <property type="component" value="Unassembled WGS sequence"/>
</dbReference>
<dbReference type="SUPFAM" id="SSF56349">
    <property type="entry name" value="DNA breaking-rejoining enzymes"/>
    <property type="match status" value="1"/>
</dbReference>
<dbReference type="PROSITE" id="PS51898">
    <property type="entry name" value="TYR_RECOMBINASE"/>
    <property type="match status" value="1"/>
</dbReference>
<dbReference type="EMBL" id="MVHT01000001">
    <property type="protein sequence ID" value="ORB10669.1"/>
    <property type="molecule type" value="Genomic_DNA"/>
</dbReference>
<keyword evidence="1" id="KW-0233">DNA recombination</keyword>
<dbReference type="GO" id="GO:0006310">
    <property type="term" value="P:DNA recombination"/>
    <property type="evidence" value="ECO:0007669"/>
    <property type="project" value="UniProtKB-KW"/>
</dbReference>
<evidence type="ECO:0000256" key="1">
    <source>
        <dbReference type="ARBA" id="ARBA00023172"/>
    </source>
</evidence>
<dbReference type="GO" id="GO:0015074">
    <property type="term" value="P:DNA integration"/>
    <property type="evidence" value="ECO:0007669"/>
    <property type="project" value="InterPro"/>
</dbReference>
<dbReference type="InterPro" id="IPR013762">
    <property type="entry name" value="Integrase-like_cat_sf"/>
</dbReference>
<feature type="domain" description="Tyr recombinase" evidence="2">
    <location>
        <begin position="1"/>
        <end position="173"/>
    </location>
</feature>